<gene>
    <name evidence="2" type="ORF">CK510_04310</name>
</gene>
<dbReference type="RefSeq" id="WP_095720519.1">
    <property type="nucleotide sequence ID" value="NZ_NTFS01000028.1"/>
</dbReference>
<sequence>MQNSEGLIQTFLQVVEDYPEVFDTEMIDDFDNLNKKIIELENQPNQEIADAIQKWLYKYPSLAEFVMDVWQPPAVRKPKPKLVTEPQPQSPSPKYENTLTNRYPDLPKNLIKRIDSTPIETKSKPGLTQSNE</sequence>
<evidence type="ECO:0000313" key="3">
    <source>
        <dbReference type="Proteomes" id="UP000218238"/>
    </source>
</evidence>
<accession>A0A2A2TNA6</accession>
<reference evidence="2 3" key="1">
    <citation type="submission" date="2017-08" db="EMBL/GenBank/DDBJ databases">
        <title>Draft genome sequence of filamentous cyanobacterium Calothrix elsteri CCALA 953.</title>
        <authorList>
            <person name="Gagunashvili A.N."/>
            <person name="Elster J."/>
            <person name="Andresson O.S."/>
        </authorList>
    </citation>
    <scope>NUCLEOTIDE SEQUENCE [LARGE SCALE GENOMIC DNA]</scope>
    <source>
        <strain evidence="2 3">CCALA 953</strain>
    </source>
</reference>
<proteinExistence type="predicted"/>
<dbReference type="Proteomes" id="UP000218238">
    <property type="component" value="Unassembled WGS sequence"/>
</dbReference>
<comment type="caution">
    <text evidence="2">The sequence shown here is derived from an EMBL/GenBank/DDBJ whole genome shotgun (WGS) entry which is preliminary data.</text>
</comment>
<name>A0A2A2TNA6_9CYAN</name>
<dbReference type="AlphaFoldDB" id="A0A2A2TNA6"/>
<organism evidence="2 3">
    <name type="scientific">Brunnivagina elsteri CCALA 953</name>
    <dbReference type="NCBI Taxonomy" id="987040"/>
    <lineage>
        <taxon>Bacteria</taxon>
        <taxon>Bacillati</taxon>
        <taxon>Cyanobacteriota</taxon>
        <taxon>Cyanophyceae</taxon>
        <taxon>Nostocales</taxon>
        <taxon>Calotrichaceae</taxon>
        <taxon>Brunnivagina</taxon>
    </lineage>
</organism>
<dbReference type="OrthoDB" id="582462at2"/>
<feature type="region of interest" description="Disordered" evidence="1">
    <location>
        <begin position="76"/>
        <end position="132"/>
    </location>
</feature>
<dbReference type="EMBL" id="NTFS01000028">
    <property type="protein sequence ID" value="PAX59969.1"/>
    <property type="molecule type" value="Genomic_DNA"/>
</dbReference>
<keyword evidence="3" id="KW-1185">Reference proteome</keyword>
<evidence type="ECO:0000313" key="2">
    <source>
        <dbReference type="EMBL" id="PAX59969.1"/>
    </source>
</evidence>
<protein>
    <submittedName>
        <fullName evidence="2">Uncharacterized protein</fullName>
    </submittedName>
</protein>
<evidence type="ECO:0000256" key="1">
    <source>
        <dbReference type="SAM" id="MobiDB-lite"/>
    </source>
</evidence>